<dbReference type="CDD" id="cd00448">
    <property type="entry name" value="YjgF_YER057c_UK114_family"/>
    <property type="match status" value="1"/>
</dbReference>
<dbReference type="EMBL" id="JANIGO010000002">
    <property type="protein sequence ID" value="MCQ8896573.1"/>
    <property type="molecule type" value="Genomic_DNA"/>
</dbReference>
<evidence type="ECO:0000256" key="1">
    <source>
        <dbReference type="ARBA" id="ARBA00010552"/>
    </source>
</evidence>
<name>A0ABT1WI77_9BURK</name>
<sequence>MSTPQVISTPKAPAAIGPYSQAIQFGNLVFTSGQIGLNPSTGDLVGPGTVEQARQAFANLKAVAEQAGGSLANVVKFTLFLTDLSEFADVNAIMQEFVSAPFPARSTVGVASLPKGARFEVEAILAL</sequence>
<dbReference type="Gene3D" id="3.30.1330.40">
    <property type="entry name" value="RutC-like"/>
    <property type="match status" value="1"/>
</dbReference>
<dbReference type="Pfam" id="PF01042">
    <property type="entry name" value="Ribonuc_L-PSP"/>
    <property type="match status" value="1"/>
</dbReference>
<dbReference type="SUPFAM" id="SSF55298">
    <property type="entry name" value="YjgF-like"/>
    <property type="match status" value="1"/>
</dbReference>
<dbReference type="PANTHER" id="PTHR11803">
    <property type="entry name" value="2-IMINOBUTANOATE/2-IMINOPROPANOATE DEAMINASE RIDA"/>
    <property type="match status" value="1"/>
</dbReference>
<organism evidence="2 3">
    <name type="scientific">Limnobacter humi</name>
    <dbReference type="NCBI Taxonomy" id="1778671"/>
    <lineage>
        <taxon>Bacteria</taxon>
        <taxon>Pseudomonadati</taxon>
        <taxon>Pseudomonadota</taxon>
        <taxon>Betaproteobacteria</taxon>
        <taxon>Burkholderiales</taxon>
        <taxon>Burkholderiaceae</taxon>
        <taxon>Limnobacter</taxon>
    </lineage>
</organism>
<dbReference type="RefSeq" id="WP_256764354.1">
    <property type="nucleotide sequence ID" value="NZ_JANIGO010000002.1"/>
</dbReference>
<comment type="similarity">
    <text evidence="1">Belongs to the RutC family.</text>
</comment>
<dbReference type="NCBIfam" id="TIGR00004">
    <property type="entry name" value="Rid family detoxifying hydrolase"/>
    <property type="match status" value="1"/>
</dbReference>
<dbReference type="PANTHER" id="PTHR11803:SF39">
    <property type="entry name" value="2-IMINOBUTANOATE_2-IMINOPROPANOATE DEAMINASE"/>
    <property type="match status" value="1"/>
</dbReference>
<reference evidence="2 3" key="1">
    <citation type="submission" date="2022-07" db="EMBL/GenBank/DDBJ databases">
        <authorList>
            <person name="Xamxidin M."/>
            <person name="Wu M."/>
        </authorList>
    </citation>
    <scope>NUCLEOTIDE SEQUENCE [LARGE SCALE GENOMIC DNA]</scope>
    <source>
        <strain evidence="2 3">NBRC 111650</strain>
    </source>
</reference>
<dbReference type="InterPro" id="IPR006056">
    <property type="entry name" value="RidA"/>
</dbReference>
<evidence type="ECO:0000313" key="3">
    <source>
        <dbReference type="Proteomes" id="UP001204142"/>
    </source>
</evidence>
<accession>A0ABT1WI77</accession>
<gene>
    <name evidence="2" type="ORF">NQT62_09025</name>
</gene>
<evidence type="ECO:0000313" key="2">
    <source>
        <dbReference type="EMBL" id="MCQ8896573.1"/>
    </source>
</evidence>
<dbReference type="InterPro" id="IPR006175">
    <property type="entry name" value="YjgF/YER057c/UK114"/>
</dbReference>
<dbReference type="InterPro" id="IPR035959">
    <property type="entry name" value="RutC-like_sf"/>
</dbReference>
<protein>
    <submittedName>
        <fullName evidence="2">RidA family protein</fullName>
    </submittedName>
</protein>
<comment type="caution">
    <text evidence="2">The sequence shown here is derived from an EMBL/GenBank/DDBJ whole genome shotgun (WGS) entry which is preliminary data.</text>
</comment>
<dbReference type="Proteomes" id="UP001204142">
    <property type="component" value="Unassembled WGS sequence"/>
</dbReference>
<keyword evidence="3" id="KW-1185">Reference proteome</keyword>
<proteinExistence type="inferred from homology"/>